<dbReference type="InterPro" id="IPR056303">
    <property type="entry name" value="AMIN-like"/>
</dbReference>
<proteinExistence type="predicted"/>
<dbReference type="EMBL" id="BAABKM010000002">
    <property type="protein sequence ID" value="GAA4695641.1"/>
    <property type="molecule type" value="Genomic_DNA"/>
</dbReference>
<evidence type="ECO:0000313" key="4">
    <source>
        <dbReference type="Proteomes" id="UP001499974"/>
    </source>
</evidence>
<keyword evidence="1" id="KW-0732">Signal</keyword>
<comment type="caution">
    <text evidence="3">The sequence shown here is derived from an EMBL/GenBank/DDBJ whole genome shotgun (WGS) entry which is preliminary data.</text>
</comment>
<name>A0ABP8WW74_9ACTN</name>
<evidence type="ECO:0000256" key="1">
    <source>
        <dbReference type="SAM" id="SignalP"/>
    </source>
</evidence>
<reference evidence="4" key="1">
    <citation type="journal article" date="2019" name="Int. J. Syst. Evol. Microbiol.">
        <title>The Global Catalogue of Microorganisms (GCM) 10K type strain sequencing project: providing services to taxonomists for standard genome sequencing and annotation.</title>
        <authorList>
            <consortium name="The Broad Institute Genomics Platform"/>
            <consortium name="The Broad Institute Genome Sequencing Center for Infectious Disease"/>
            <person name="Wu L."/>
            <person name="Ma J."/>
        </authorList>
    </citation>
    <scope>NUCLEOTIDE SEQUENCE [LARGE SCALE GENOMIC DNA]</scope>
    <source>
        <strain evidence="4">JCM 18531</strain>
    </source>
</reference>
<keyword evidence="4" id="KW-1185">Reference proteome</keyword>
<sequence length="190" mass="19530">MLDNRPGCLRVLTCMRTYAAAPALLTLALLAGCGGSDGSAPPFAAGTGPDDGGHGSGNGLALTGVRTTHESDFDRIVFELGGTGTPGWRAEYTAHPVYEGSGNPVTLRGTTYLSVNLRGLGLPPDTGVVPYGDDSTRVPGADGSGIVEIAPGGVFEGEQQAYVRLAGAQRPFRVFALTDPTRVVVDVADR</sequence>
<accession>A0ABP8WW74</accession>
<protein>
    <recommendedName>
        <fullName evidence="2">AMIN-like domain-containing protein</fullName>
    </recommendedName>
</protein>
<dbReference type="Proteomes" id="UP001499974">
    <property type="component" value="Unassembled WGS sequence"/>
</dbReference>
<dbReference type="Pfam" id="PF24837">
    <property type="entry name" value="AMIN-like"/>
    <property type="match status" value="1"/>
</dbReference>
<feature type="signal peptide" evidence="1">
    <location>
        <begin position="1"/>
        <end position="31"/>
    </location>
</feature>
<feature type="domain" description="AMIN-like" evidence="2">
    <location>
        <begin position="61"/>
        <end position="188"/>
    </location>
</feature>
<evidence type="ECO:0000259" key="2">
    <source>
        <dbReference type="Pfam" id="PF24837"/>
    </source>
</evidence>
<gene>
    <name evidence="3" type="ORF">GCM10023349_08630</name>
</gene>
<dbReference type="PROSITE" id="PS51257">
    <property type="entry name" value="PROKAR_LIPOPROTEIN"/>
    <property type="match status" value="1"/>
</dbReference>
<organism evidence="3 4">
    <name type="scientific">Nocardioides conyzicola</name>
    <dbReference type="NCBI Taxonomy" id="1651781"/>
    <lineage>
        <taxon>Bacteria</taxon>
        <taxon>Bacillati</taxon>
        <taxon>Actinomycetota</taxon>
        <taxon>Actinomycetes</taxon>
        <taxon>Propionibacteriales</taxon>
        <taxon>Nocardioidaceae</taxon>
        <taxon>Nocardioides</taxon>
    </lineage>
</organism>
<feature type="chain" id="PRO_5046298531" description="AMIN-like domain-containing protein" evidence="1">
    <location>
        <begin position="32"/>
        <end position="190"/>
    </location>
</feature>
<evidence type="ECO:0000313" key="3">
    <source>
        <dbReference type="EMBL" id="GAA4695641.1"/>
    </source>
</evidence>